<protein>
    <submittedName>
        <fullName evidence="2">Uncharacterized protein</fullName>
    </submittedName>
</protein>
<gene>
    <name evidence="2" type="ORF">DFR67_116129</name>
</gene>
<dbReference type="RefSeq" id="WP_146240523.1">
    <property type="nucleotide sequence ID" value="NZ_QJSP01000016.1"/>
</dbReference>
<evidence type="ECO:0000313" key="2">
    <source>
        <dbReference type="EMBL" id="PYE13575.1"/>
    </source>
</evidence>
<reference evidence="2 3" key="1">
    <citation type="submission" date="2018-06" db="EMBL/GenBank/DDBJ databases">
        <title>Genomic Encyclopedia of Type Strains, Phase IV (KMG-IV): sequencing the most valuable type-strain genomes for metagenomic binning, comparative biology and taxonomic classification.</title>
        <authorList>
            <person name="Goeker M."/>
        </authorList>
    </citation>
    <scope>NUCLEOTIDE SEQUENCE [LARGE SCALE GENOMIC DNA]</scope>
    <source>
        <strain evidence="2 3">DSM 45521</strain>
    </source>
</reference>
<evidence type="ECO:0000313" key="3">
    <source>
        <dbReference type="Proteomes" id="UP000247591"/>
    </source>
</evidence>
<organism evidence="2 3">
    <name type="scientific">Williamsia limnetica</name>
    <dbReference type="NCBI Taxonomy" id="882452"/>
    <lineage>
        <taxon>Bacteria</taxon>
        <taxon>Bacillati</taxon>
        <taxon>Actinomycetota</taxon>
        <taxon>Actinomycetes</taxon>
        <taxon>Mycobacteriales</taxon>
        <taxon>Nocardiaceae</taxon>
        <taxon>Williamsia</taxon>
    </lineage>
</organism>
<feature type="transmembrane region" description="Helical" evidence="1">
    <location>
        <begin position="95"/>
        <end position="116"/>
    </location>
</feature>
<feature type="transmembrane region" description="Helical" evidence="1">
    <location>
        <begin position="23"/>
        <end position="49"/>
    </location>
</feature>
<evidence type="ECO:0000256" key="1">
    <source>
        <dbReference type="SAM" id="Phobius"/>
    </source>
</evidence>
<keyword evidence="1" id="KW-0812">Transmembrane</keyword>
<keyword evidence="1" id="KW-1133">Transmembrane helix</keyword>
<accession>A0A318RPM0</accession>
<dbReference type="Proteomes" id="UP000247591">
    <property type="component" value="Unassembled WGS sequence"/>
</dbReference>
<keyword evidence="1" id="KW-0472">Membrane</keyword>
<name>A0A318RPM0_WILLI</name>
<proteinExistence type="predicted"/>
<sequence>MASSQTTTVIEASELMSVPGADAIPAVLFYGALALAILAGVGCAAAALIERGPERRTFLFEAATILTAGFTGAALSIWLVSHLTSKDPLTPAGPAWAMIGVAAVLAIICANAWFLSPTQQHGSDNR</sequence>
<keyword evidence="3" id="KW-1185">Reference proteome</keyword>
<dbReference type="EMBL" id="QJSP01000016">
    <property type="protein sequence ID" value="PYE13575.1"/>
    <property type="molecule type" value="Genomic_DNA"/>
</dbReference>
<dbReference type="AlphaFoldDB" id="A0A318RPM0"/>
<feature type="transmembrane region" description="Helical" evidence="1">
    <location>
        <begin position="58"/>
        <end position="80"/>
    </location>
</feature>
<comment type="caution">
    <text evidence="2">The sequence shown here is derived from an EMBL/GenBank/DDBJ whole genome shotgun (WGS) entry which is preliminary data.</text>
</comment>